<feature type="compositionally biased region" description="Polar residues" evidence="1">
    <location>
        <begin position="435"/>
        <end position="449"/>
    </location>
</feature>
<name>A0ABR1Y7P4_9PEZI</name>
<proteinExistence type="predicted"/>
<dbReference type="EMBL" id="JBBWUH010000001">
    <property type="protein sequence ID" value="KAK8177642.1"/>
    <property type="molecule type" value="Genomic_DNA"/>
</dbReference>
<gene>
    <name evidence="2" type="ORF">IWX90DRAFT_24295</name>
</gene>
<protein>
    <submittedName>
        <fullName evidence="2">Uncharacterized protein</fullName>
    </submittedName>
</protein>
<feature type="region of interest" description="Disordered" evidence="1">
    <location>
        <begin position="380"/>
        <end position="464"/>
    </location>
</feature>
<evidence type="ECO:0000313" key="2">
    <source>
        <dbReference type="EMBL" id="KAK8177642.1"/>
    </source>
</evidence>
<keyword evidence="3" id="KW-1185">Reference proteome</keyword>
<sequence>MYQNPHSLPGLQDVRILPCPPGLQRAPNVYTRKPICETFGWCEHVGLDRKRRHSCSSIEPLLSQSTAEPFSSNQAEGQRVNKCELPCCKGSHLLEPFVRPQAKPAWHNYRHIQRLEQRKAELARKRKEQPRPIRLGPFGGRSTQNIWENDEDNARDVGPSPSGGHEIPPQVPPLQPPRPGTSLGIPPSPQMDAERIEKDKHHVPDICLAPSGQHVIMPQVPRRQPPRTGNTPPGPQIKVERTENDQSNVSDFGQRPSREHEITAQGPQINVERTPKPIKPVVPLVPITPPRSGTIPPGPQTNVERTRKPITPVVPLVPITARGRGLSSSGQSGPAQSNVRAMGANGNHCPRYVATGFGNPESAQPDVGNGRGRGIIGSPLAITEARPTTSVGSGRGNGEYNHLVQTENQRFNPHAPPFQYPGQQPPQFPSGQQPNYYNYQLLSDSQQQGPKPAMGNVWMGNRQP</sequence>
<feature type="region of interest" description="Disordered" evidence="1">
    <location>
        <begin position="216"/>
        <end position="263"/>
    </location>
</feature>
<feature type="compositionally biased region" description="Pro residues" evidence="1">
    <location>
        <begin position="169"/>
        <end position="179"/>
    </location>
</feature>
<comment type="caution">
    <text evidence="2">The sequence shown here is derived from an EMBL/GenBank/DDBJ whole genome shotgun (WGS) entry which is preliminary data.</text>
</comment>
<evidence type="ECO:0000256" key="1">
    <source>
        <dbReference type="SAM" id="MobiDB-lite"/>
    </source>
</evidence>
<feature type="region of interest" description="Disordered" evidence="1">
    <location>
        <begin position="121"/>
        <end position="191"/>
    </location>
</feature>
<accession>A0ABR1Y7P4</accession>
<feature type="region of interest" description="Disordered" evidence="1">
    <location>
        <begin position="281"/>
        <end position="305"/>
    </location>
</feature>
<evidence type="ECO:0000313" key="3">
    <source>
        <dbReference type="Proteomes" id="UP001456524"/>
    </source>
</evidence>
<organism evidence="2 3">
    <name type="scientific">Phyllosticta citrichinensis</name>
    <dbReference type="NCBI Taxonomy" id="1130410"/>
    <lineage>
        <taxon>Eukaryota</taxon>
        <taxon>Fungi</taxon>
        <taxon>Dikarya</taxon>
        <taxon>Ascomycota</taxon>
        <taxon>Pezizomycotina</taxon>
        <taxon>Dothideomycetes</taxon>
        <taxon>Dothideomycetes incertae sedis</taxon>
        <taxon>Botryosphaeriales</taxon>
        <taxon>Phyllostictaceae</taxon>
        <taxon>Phyllosticta</taxon>
    </lineage>
</organism>
<feature type="compositionally biased region" description="Pro residues" evidence="1">
    <location>
        <begin position="414"/>
        <end position="428"/>
    </location>
</feature>
<reference evidence="2 3" key="1">
    <citation type="journal article" date="2022" name="G3 (Bethesda)">
        <title>Enemy or ally: a genomic approach to elucidate the lifestyle of Phyllosticta citrichinaensis.</title>
        <authorList>
            <person name="Buijs V.A."/>
            <person name="Groenewald J.Z."/>
            <person name="Haridas S."/>
            <person name="LaButti K.M."/>
            <person name="Lipzen A."/>
            <person name="Martin F.M."/>
            <person name="Barry K."/>
            <person name="Grigoriev I.V."/>
            <person name="Crous P.W."/>
            <person name="Seidl M.F."/>
        </authorList>
    </citation>
    <scope>NUCLEOTIDE SEQUENCE [LARGE SCALE GENOMIC DNA]</scope>
    <source>
        <strain evidence="2 3">CBS 129764</strain>
    </source>
</reference>
<dbReference type="Proteomes" id="UP001456524">
    <property type="component" value="Unassembled WGS sequence"/>
</dbReference>